<feature type="region of interest" description="Disordered" evidence="1">
    <location>
        <begin position="12"/>
        <end position="38"/>
    </location>
</feature>
<dbReference type="EMBL" id="BQNB010012865">
    <property type="protein sequence ID" value="GJT08883.1"/>
    <property type="molecule type" value="Genomic_DNA"/>
</dbReference>
<proteinExistence type="predicted"/>
<name>A0ABQ5B5S8_9ASTR</name>
<protein>
    <submittedName>
        <fullName evidence="2">Uncharacterized protein</fullName>
    </submittedName>
</protein>
<sequence length="194" mass="21744">MTQFPITLALVPSVTPPKSPKSGRSGKVGATGGDAQIDPKAPQVALVGQEDVHAIHAPHQAPHMPQATVTIHWTIAQRYSTWMVDRMIELMESRGMRYERFDGRIAPDTYLHLSDVELDRGPMVPVLQLSRPRPIMMYDHLDSFNTAYDGCDFLNGNTENHLNVNEESGGMHIIWNLMCVSHADIQTFFARQHT</sequence>
<gene>
    <name evidence="2" type="ORF">Tco_0843345</name>
</gene>
<evidence type="ECO:0000313" key="3">
    <source>
        <dbReference type="Proteomes" id="UP001151760"/>
    </source>
</evidence>
<comment type="caution">
    <text evidence="2">The sequence shown here is derived from an EMBL/GenBank/DDBJ whole genome shotgun (WGS) entry which is preliminary data.</text>
</comment>
<reference evidence="2" key="1">
    <citation type="journal article" date="2022" name="Int. J. Mol. Sci.">
        <title>Draft Genome of Tanacetum Coccineum: Genomic Comparison of Closely Related Tanacetum-Family Plants.</title>
        <authorList>
            <person name="Yamashiro T."/>
            <person name="Shiraishi A."/>
            <person name="Nakayama K."/>
            <person name="Satake H."/>
        </authorList>
    </citation>
    <scope>NUCLEOTIDE SEQUENCE</scope>
</reference>
<reference evidence="2" key="2">
    <citation type="submission" date="2022-01" db="EMBL/GenBank/DDBJ databases">
        <authorList>
            <person name="Yamashiro T."/>
            <person name="Shiraishi A."/>
            <person name="Satake H."/>
            <person name="Nakayama K."/>
        </authorList>
    </citation>
    <scope>NUCLEOTIDE SEQUENCE</scope>
</reference>
<evidence type="ECO:0000313" key="2">
    <source>
        <dbReference type="EMBL" id="GJT08883.1"/>
    </source>
</evidence>
<accession>A0ABQ5B5S8</accession>
<keyword evidence="3" id="KW-1185">Reference proteome</keyword>
<dbReference type="Proteomes" id="UP001151760">
    <property type="component" value="Unassembled WGS sequence"/>
</dbReference>
<organism evidence="2 3">
    <name type="scientific">Tanacetum coccineum</name>
    <dbReference type="NCBI Taxonomy" id="301880"/>
    <lineage>
        <taxon>Eukaryota</taxon>
        <taxon>Viridiplantae</taxon>
        <taxon>Streptophyta</taxon>
        <taxon>Embryophyta</taxon>
        <taxon>Tracheophyta</taxon>
        <taxon>Spermatophyta</taxon>
        <taxon>Magnoliopsida</taxon>
        <taxon>eudicotyledons</taxon>
        <taxon>Gunneridae</taxon>
        <taxon>Pentapetalae</taxon>
        <taxon>asterids</taxon>
        <taxon>campanulids</taxon>
        <taxon>Asterales</taxon>
        <taxon>Asteraceae</taxon>
        <taxon>Asteroideae</taxon>
        <taxon>Anthemideae</taxon>
        <taxon>Anthemidinae</taxon>
        <taxon>Tanacetum</taxon>
    </lineage>
</organism>
<evidence type="ECO:0000256" key="1">
    <source>
        <dbReference type="SAM" id="MobiDB-lite"/>
    </source>
</evidence>